<dbReference type="GO" id="GO:0051782">
    <property type="term" value="P:negative regulation of cell division"/>
    <property type="evidence" value="ECO:0007669"/>
    <property type="project" value="TreeGrafter"/>
</dbReference>
<accession>A7U0W9</accession>
<dbReference type="EMBL" id="EF558549">
    <property type="protein sequence ID" value="ABT17400.1"/>
    <property type="molecule type" value="Genomic_DNA"/>
</dbReference>
<evidence type="ECO:0000313" key="2">
    <source>
        <dbReference type="EMBL" id="ABT17400.1"/>
    </source>
</evidence>
<dbReference type="InterPro" id="IPR002586">
    <property type="entry name" value="CobQ/CobB/MinD/ParA_Nub-bd_dom"/>
</dbReference>
<dbReference type="AlphaFoldDB" id="A7U0W9"/>
<dbReference type="InterPro" id="IPR027417">
    <property type="entry name" value="P-loop_NTPase"/>
</dbReference>
<dbReference type="GO" id="GO:0016887">
    <property type="term" value="F:ATP hydrolysis activity"/>
    <property type="evidence" value="ECO:0007669"/>
    <property type="project" value="TreeGrafter"/>
</dbReference>
<dbReference type="GO" id="GO:0005524">
    <property type="term" value="F:ATP binding"/>
    <property type="evidence" value="ECO:0007669"/>
    <property type="project" value="TreeGrafter"/>
</dbReference>
<dbReference type="GO" id="GO:0005829">
    <property type="term" value="C:cytosol"/>
    <property type="evidence" value="ECO:0007669"/>
    <property type="project" value="TreeGrafter"/>
</dbReference>
<feature type="domain" description="CobQ/CobB/MinD/ParA nucleotide binding" evidence="1">
    <location>
        <begin position="19"/>
        <end position="224"/>
    </location>
</feature>
<dbReference type="GO" id="GO:0051301">
    <property type="term" value="P:cell division"/>
    <property type="evidence" value="ECO:0007669"/>
    <property type="project" value="UniProtKB-KW"/>
</dbReference>
<keyword evidence="2" id="KW-0131">Cell cycle</keyword>
<protein>
    <submittedName>
        <fullName evidence="2">Cell division inhibitor</fullName>
    </submittedName>
</protein>
<proteinExistence type="predicted"/>
<name>A7U0W9_9EURY</name>
<sequence>MGSFYSERPASGRMVEAFAVASGKGGTGKTTSTLALGMALAEDHDVTVVDADTGMANLLFHAGLDDAAVTLHDLLVEGTATDVTEATYDRFGLSVVPCGTSLAGFEAAEPERLRDVVAELARDTDVLLLDSPAALGSKSAVLPVVLADRVVVVVEPTIPALSDGLKVQEYARSYGTETAGILFNKVRDEADDVAAQAERHFGGPVLANVPESDDVRAARRAGKPLLAHAPESEAAARYRRAADRLDVRDGDGDAVADRFRSAVVPDTP</sequence>
<dbReference type="PANTHER" id="PTHR43384:SF10">
    <property type="entry name" value="ATPASE INVOLVED IN CHROMOSOME PARTITIONING, PARA_MIND FAMILY"/>
    <property type="match status" value="1"/>
</dbReference>
<dbReference type="InterPro" id="IPR050625">
    <property type="entry name" value="ParA/MinD_ATPase"/>
</dbReference>
<keyword evidence="2" id="KW-0132">Cell division</keyword>
<reference evidence="2" key="1">
    <citation type="journal article" date="2007" name="BMC Evol. Biol.">
        <title>Evolution of rhodopsin ion pumps in haloarchaea.</title>
        <authorList>
            <person name="Sharma A.K."/>
            <person name="Walsh D.A."/>
            <person name="Bapteste E."/>
            <person name="Rodriguez-Valera F."/>
            <person name="Ford Doolittle W."/>
            <person name="Papke R.T."/>
        </authorList>
    </citation>
    <scope>NUCLEOTIDE SEQUENCE</scope>
    <source>
        <strain evidence="2">TP009</strain>
    </source>
</reference>
<dbReference type="GO" id="GO:0009898">
    <property type="term" value="C:cytoplasmic side of plasma membrane"/>
    <property type="evidence" value="ECO:0007669"/>
    <property type="project" value="TreeGrafter"/>
</dbReference>
<evidence type="ECO:0000259" key="1">
    <source>
        <dbReference type="Pfam" id="PF01656"/>
    </source>
</evidence>
<dbReference type="Gene3D" id="3.40.50.300">
    <property type="entry name" value="P-loop containing nucleotide triphosphate hydrolases"/>
    <property type="match status" value="1"/>
</dbReference>
<dbReference type="SUPFAM" id="SSF52540">
    <property type="entry name" value="P-loop containing nucleoside triphosphate hydrolases"/>
    <property type="match status" value="1"/>
</dbReference>
<dbReference type="PANTHER" id="PTHR43384">
    <property type="entry name" value="SEPTUM SITE-DETERMINING PROTEIN MIND HOMOLOG, CHLOROPLASTIC-RELATED"/>
    <property type="match status" value="1"/>
</dbReference>
<organism evidence="2">
    <name type="scientific">Halorubrum sp. TP009</name>
    <dbReference type="NCBI Taxonomy" id="447099"/>
    <lineage>
        <taxon>Archaea</taxon>
        <taxon>Methanobacteriati</taxon>
        <taxon>Methanobacteriota</taxon>
        <taxon>Stenosarchaea group</taxon>
        <taxon>Halobacteria</taxon>
        <taxon>Halobacteriales</taxon>
        <taxon>Haloferacaceae</taxon>
        <taxon>Halorubrum</taxon>
    </lineage>
</organism>
<gene>
    <name evidence="2" type="primary">TP009.3</name>
</gene>
<dbReference type="Pfam" id="PF01656">
    <property type="entry name" value="CbiA"/>
    <property type="match status" value="1"/>
</dbReference>